<dbReference type="SUPFAM" id="SSF53720">
    <property type="entry name" value="ALDH-like"/>
    <property type="match status" value="1"/>
</dbReference>
<dbReference type="EMBL" id="BBIO01000031">
    <property type="protein sequence ID" value="GAK46808.1"/>
    <property type="molecule type" value="Genomic_DNA"/>
</dbReference>
<dbReference type="InterPro" id="IPR016161">
    <property type="entry name" value="Ald_DH/histidinol_DH"/>
</dbReference>
<dbReference type="RefSeq" id="WP_045449810.1">
    <property type="nucleotide sequence ID" value="NZ_BBIO01000031.1"/>
</dbReference>
<organism evidence="7 8">
    <name type="scientific">Tepidicaulis marinus</name>
    <dbReference type="NCBI Taxonomy" id="1333998"/>
    <lineage>
        <taxon>Bacteria</taxon>
        <taxon>Pseudomonadati</taxon>
        <taxon>Pseudomonadota</taxon>
        <taxon>Alphaproteobacteria</taxon>
        <taxon>Hyphomicrobiales</taxon>
        <taxon>Parvibaculaceae</taxon>
        <taxon>Tepidicaulis</taxon>
    </lineage>
</organism>
<evidence type="ECO:0000256" key="4">
    <source>
        <dbReference type="PROSITE-ProRule" id="PRU10007"/>
    </source>
</evidence>
<evidence type="ECO:0000259" key="6">
    <source>
        <dbReference type="Pfam" id="PF00171"/>
    </source>
</evidence>
<dbReference type="InterPro" id="IPR016160">
    <property type="entry name" value="Ald_DH_CS_CYS"/>
</dbReference>
<dbReference type="InterPro" id="IPR016162">
    <property type="entry name" value="Ald_DH_N"/>
</dbReference>
<comment type="similarity">
    <text evidence="1 5">Belongs to the aldehyde dehydrogenase family.</text>
</comment>
<dbReference type="FunFam" id="3.40.605.10:FF:000001">
    <property type="entry name" value="Aldehyde dehydrogenase 1"/>
    <property type="match status" value="1"/>
</dbReference>
<dbReference type="FunFam" id="3.40.309.10:FF:000012">
    <property type="entry name" value="Betaine aldehyde dehydrogenase"/>
    <property type="match status" value="1"/>
</dbReference>
<dbReference type="PANTHER" id="PTHR11699">
    <property type="entry name" value="ALDEHYDE DEHYDROGENASE-RELATED"/>
    <property type="match status" value="1"/>
</dbReference>
<proteinExistence type="inferred from homology"/>
<evidence type="ECO:0000256" key="2">
    <source>
        <dbReference type="ARBA" id="ARBA00023002"/>
    </source>
</evidence>
<gene>
    <name evidence="7" type="ORF">M2A_3307</name>
</gene>
<protein>
    <submittedName>
        <fullName evidence="7">Betaine-aldehyde dehydrogenase</fullName>
    </submittedName>
</protein>
<dbReference type="CDD" id="cd07112">
    <property type="entry name" value="ALDH_GABALDH-PuuC"/>
    <property type="match status" value="1"/>
</dbReference>
<dbReference type="PROSITE" id="PS00070">
    <property type="entry name" value="ALDEHYDE_DEHYDR_CYS"/>
    <property type="match status" value="1"/>
</dbReference>
<name>A0A081BFJ0_9HYPH</name>
<feature type="domain" description="Aldehyde dehydrogenase" evidence="6">
    <location>
        <begin position="27"/>
        <end position="490"/>
    </location>
</feature>
<reference evidence="7 8" key="1">
    <citation type="submission" date="2014-07" db="EMBL/GenBank/DDBJ databases">
        <title>Tepidicaulis marinum gen. nov., sp. nov., a novel marine bacterium denitrifying nitrate to nitrous oxide strictly under microaerobic conditions.</title>
        <authorList>
            <person name="Takeuchi M."/>
            <person name="Yamagishi T."/>
            <person name="Kamagata Y."/>
            <person name="Oshima K."/>
            <person name="Hattori M."/>
            <person name="Katayama T."/>
            <person name="Hanada S."/>
            <person name="Tamaki H."/>
            <person name="Marumo K."/>
            <person name="Maeda H."/>
            <person name="Nedachi M."/>
            <person name="Iwasaki W."/>
            <person name="Suwa Y."/>
            <person name="Sakata S."/>
        </authorList>
    </citation>
    <scope>NUCLEOTIDE SEQUENCE [LARGE SCALE GENOMIC DNA]</scope>
    <source>
        <strain evidence="7 8">MA2</strain>
    </source>
</reference>
<dbReference type="Gene3D" id="3.40.309.10">
    <property type="entry name" value="Aldehyde Dehydrogenase, Chain A, domain 2"/>
    <property type="match status" value="1"/>
</dbReference>
<keyword evidence="8" id="KW-1185">Reference proteome</keyword>
<evidence type="ECO:0000256" key="5">
    <source>
        <dbReference type="RuleBase" id="RU003345"/>
    </source>
</evidence>
<accession>A0A081BFJ0</accession>
<dbReference type="AlphaFoldDB" id="A0A081BFJ0"/>
<evidence type="ECO:0000313" key="7">
    <source>
        <dbReference type="EMBL" id="GAK46808.1"/>
    </source>
</evidence>
<keyword evidence="2 5" id="KW-0560">Oxidoreductase</keyword>
<dbReference type="InterPro" id="IPR016163">
    <property type="entry name" value="Ald_DH_C"/>
</dbReference>
<dbReference type="Pfam" id="PF00171">
    <property type="entry name" value="Aldedh"/>
    <property type="match status" value="1"/>
</dbReference>
<dbReference type="InterPro" id="IPR015590">
    <property type="entry name" value="Aldehyde_DH_dom"/>
</dbReference>
<dbReference type="Gene3D" id="3.40.605.10">
    <property type="entry name" value="Aldehyde Dehydrogenase, Chain A, domain 1"/>
    <property type="match status" value="1"/>
</dbReference>
<dbReference type="eggNOG" id="COG1012">
    <property type="taxonomic scope" value="Bacteria"/>
</dbReference>
<dbReference type="InterPro" id="IPR029510">
    <property type="entry name" value="Ald_DH_CS_GLU"/>
</dbReference>
<sequence>MSAAEDYRKKASTLTYRHQAFINGRFTDAASGETFDNYSPIDGQVLTAIASCDKEDVDRAVKAARAIFEKGTWSEMAPRERKTVMLKFAALIADNADELALLETLDMGKPITFSRQGDMEGVVRTVQWYAEAIDKIYDELAPMGTGAVGMITREPLGVVGAVVPWNFPLLMAAWKFAPALAAGNSVIMKPAEQSPLTCLRVAELAGEAGIPDGVFQVLPGFGETAGQALGRHMDVDMIAFTGSTEVGKYFLKYSAETNMKHVSLECGGKSPNIVFADAPDLDAAAQDAGMAVFYNSGQVCVAATRLLVEESVHDEFLEKVKKVGETMQPGDPLDPATMMGTMVDSEQTERVKSYIEIGAKEGAKLAYGGKQVRQNTGGYYLEPTIFDGVKNDMRIAREEIFGPVLSTLTFKDPEEALSIANDSIYGLQASVWTRDINKAHKVARKLKAGTVNVNNTDGGDITVPFGGYKQSGIGRDKSLHAYDKYSQLKTTYIELK</sequence>
<dbReference type="STRING" id="1333998.M2A_3307"/>
<dbReference type="PROSITE" id="PS00687">
    <property type="entry name" value="ALDEHYDE_DEHYDR_GLU"/>
    <property type="match status" value="1"/>
</dbReference>
<feature type="active site" evidence="4">
    <location>
        <position position="265"/>
    </location>
</feature>
<evidence type="ECO:0000256" key="1">
    <source>
        <dbReference type="ARBA" id="ARBA00009986"/>
    </source>
</evidence>
<comment type="caution">
    <text evidence="7">The sequence shown here is derived from an EMBL/GenBank/DDBJ whole genome shotgun (WGS) entry which is preliminary data.</text>
</comment>
<evidence type="ECO:0000313" key="8">
    <source>
        <dbReference type="Proteomes" id="UP000028702"/>
    </source>
</evidence>
<dbReference type="GO" id="GO:0004030">
    <property type="term" value="F:aldehyde dehydrogenase [NAD(P)+] activity"/>
    <property type="evidence" value="ECO:0007669"/>
    <property type="project" value="UniProtKB-ARBA"/>
</dbReference>
<evidence type="ECO:0000256" key="3">
    <source>
        <dbReference type="ARBA" id="ARBA00023097"/>
    </source>
</evidence>
<keyword evidence="3" id="KW-0558">Oxidation</keyword>
<dbReference type="Proteomes" id="UP000028702">
    <property type="component" value="Unassembled WGS sequence"/>
</dbReference>